<feature type="transmembrane region" description="Helical" evidence="1">
    <location>
        <begin position="170"/>
        <end position="191"/>
    </location>
</feature>
<feature type="transmembrane region" description="Helical" evidence="1">
    <location>
        <begin position="252"/>
        <end position="271"/>
    </location>
</feature>
<organism evidence="3 4">
    <name type="scientific">Zingiber officinale</name>
    <name type="common">Ginger</name>
    <name type="synonym">Amomum zingiber</name>
    <dbReference type="NCBI Taxonomy" id="94328"/>
    <lineage>
        <taxon>Eukaryota</taxon>
        <taxon>Viridiplantae</taxon>
        <taxon>Streptophyta</taxon>
        <taxon>Embryophyta</taxon>
        <taxon>Tracheophyta</taxon>
        <taxon>Spermatophyta</taxon>
        <taxon>Magnoliopsida</taxon>
        <taxon>Liliopsida</taxon>
        <taxon>Zingiberales</taxon>
        <taxon>Zingiberaceae</taxon>
        <taxon>Zingiber</taxon>
    </lineage>
</organism>
<evidence type="ECO:0000256" key="1">
    <source>
        <dbReference type="SAM" id="Phobius"/>
    </source>
</evidence>
<evidence type="ECO:0000313" key="4">
    <source>
        <dbReference type="Proteomes" id="UP000734854"/>
    </source>
</evidence>
<feature type="signal peptide" evidence="2">
    <location>
        <begin position="1"/>
        <end position="22"/>
    </location>
</feature>
<feature type="transmembrane region" description="Helical" evidence="1">
    <location>
        <begin position="347"/>
        <end position="368"/>
    </location>
</feature>
<feature type="chain" id="PRO_5035146393" evidence="2">
    <location>
        <begin position="23"/>
        <end position="479"/>
    </location>
</feature>
<keyword evidence="1" id="KW-0812">Transmembrane</keyword>
<keyword evidence="1" id="KW-0472">Membrane</keyword>
<dbReference type="Proteomes" id="UP000734854">
    <property type="component" value="Unassembled WGS sequence"/>
</dbReference>
<dbReference type="PANTHER" id="PTHR34116:SF10">
    <property type="entry name" value="OS04G0443700 PROTEIN"/>
    <property type="match status" value="1"/>
</dbReference>
<sequence>MDSNNATHRLCWIRHVAPGLLSLFLRLAAFSEAPGQRLGFGRALFWPEDRRIWLSAASGGKSLRILSGGGASLITALVFLDSIAHRDQSVLALTFNFLPFAWYLTIACLESVLQVMLVTRLATDAFGILTISLVFLAAVLGLVCIFHSLYFKFCIKRRCYPQLNYFNGPWISRIFLILVSIWWGFGEIIRLSYLKPKIFSNQAWQKNICKFYVLSNLGFAEPSMFLLLSFLLHSALQKREFGTLSPRWNRKTLFYVLLCCFPILSMHFALVSFGPKYSNQVNSAKKSNISRFFRYVASSSDGDTICMYPLLSTTILAVLYVLLSCYIIWICTRLLNLVINKGLRRRIYVLVMPVIFLPLRVVLIALSVLPPPGNALYEGIVFLAFLVLLSSIAVGIFMLVYFPVADSLALRNVGHVEIEGIPYDDFYYDGASLMANQSHQGVFRNSDESLVRHSTPFQSLSLEGFPASEATKADFRMGL</sequence>
<protein>
    <submittedName>
        <fullName evidence="3">Uncharacterized protein</fullName>
    </submittedName>
</protein>
<feature type="transmembrane region" description="Helical" evidence="1">
    <location>
        <begin position="63"/>
        <end position="80"/>
    </location>
</feature>
<feature type="transmembrane region" description="Helical" evidence="1">
    <location>
        <begin position="211"/>
        <end position="232"/>
    </location>
</feature>
<keyword evidence="2" id="KW-0732">Signal</keyword>
<feature type="transmembrane region" description="Helical" evidence="1">
    <location>
        <begin position="100"/>
        <end position="119"/>
    </location>
</feature>
<gene>
    <name evidence="3" type="ORF">ZIOFF_047009</name>
</gene>
<feature type="transmembrane region" description="Helical" evidence="1">
    <location>
        <begin position="317"/>
        <end position="335"/>
    </location>
</feature>
<proteinExistence type="predicted"/>
<evidence type="ECO:0000256" key="2">
    <source>
        <dbReference type="SAM" id="SignalP"/>
    </source>
</evidence>
<evidence type="ECO:0000313" key="3">
    <source>
        <dbReference type="EMBL" id="KAG6492059.1"/>
    </source>
</evidence>
<dbReference type="PANTHER" id="PTHR34116">
    <property type="entry name" value="PLASMINOGEN ACTIVATOR INHIBITOR"/>
    <property type="match status" value="1"/>
</dbReference>
<dbReference type="EMBL" id="JACMSC010000013">
    <property type="protein sequence ID" value="KAG6492059.1"/>
    <property type="molecule type" value="Genomic_DNA"/>
</dbReference>
<feature type="transmembrane region" description="Helical" evidence="1">
    <location>
        <begin position="380"/>
        <end position="402"/>
    </location>
</feature>
<accession>A0A8J5FQ62</accession>
<reference evidence="3 4" key="1">
    <citation type="submission" date="2020-08" db="EMBL/GenBank/DDBJ databases">
        <title>Plant Genome Project.</title>
        <authorList>
            <person name="Zhang R.-G."/>
        </authorList>
    </citation>
    <scope>NUCLEOTIDE SEQUENCE [LARGE SCALE GENOMIC DNA]</scope>
    <source>
        <tissue evidence="3">Rhizome</tissue>
    </source>
</reference>
<comment type="caution">
    <text evidence="3">The sequence shown here is derived from an EMBL/GenBank/DDBJ whole genome shotgun (WGS) entry which is preliminary data.</text>
</comment>
<dbReference type="AlphaFoldDB" id="A0A8J5FQ62"/>
<name>A0A8J5FQ62_ZINOF</name>
<feature type="transmembrane region" description="Helical" evidence="1">
    <location>
        <begin position="126"/>
        <end position="150"/>
    </location>
</feature>
<keyword evidence="1" id="KW-1133">Transmembrane helix</keyword>
<keyword evidence="4" id="KW-1185">Reference proteome</keyword>